<dbReference type="EMBL" id="JAHJDP010000119">
    <property type="protein sequence ID" value="MBU2693358.1"/>
    <property type="molecule type" value="Genomic_DNA"/>
</dbReference>
<gene>
    <name evidence="8" type="ORF">KJ970_20760</name>
</gene>
<dbReference type="Gene3D" id="1.10.10.10">
    <property type="entry name" value="Winged helix-like DNA-binding domain superfamily/Winged helix DNA-binding domain"/>
    <property type="match status" value="1"/>
</dbReference>
<dbReference type="Proteomes" id="UP000777784">
    <property type="component" value="Unassembled WGS sequence"/>
</dbReference>
<sequence>MRETSDEQLMQAVRDGDLDQLGCLFERYHKRLYNFFLRQMGNRQLSEDLVQEVFFRMLKYRRTYRGEGKFTTWMYSIACRIKIDHLRQARHRYTFTDEIEELAGTDPDPDHLTEQSLNHQKLYDALSRLSEERRTVLLLSRFQNQRYSEISKILGCPVGTVKARVFYAIRDLKWLFNEQRDEAVE</sequence>
<organism evidence="8 9">
    <name type="scientific">Eiseniibacteriota bacterium</name>
    <dbReference type="NCBI Taxonomy" id="2212470"/>
    <lineage>
        <taxon>Bacteria</taxon>
        <taxon>Candidatus Eiseniibacteriota</taxon>
    </lineage>
</organism>
<keyword evidence="2" id="KW-0805">Transcription regulation</keyword>
<evidence type="ECO:0000313" key="8">
    <source>
        <dbReference type="EMBL" id="MBU2693358.1"/>
    </source>
</evidence>
<dbReference type="GO" id="GO:0016987">
    <property type="term" value="F:sigma factor activity"/>
    <property type="evidence" value="ECO:0007669"/>
    <property type="project" value="UniProtKB-KW"/>
</dbReference>
<evidence type="ECO:0000256" key="5">
    <source>
        <dbReference type="ARBA" id="ARBA00023163"/>
    </source>
</evidence>
<name>A0A948S0Z1_UNCEI</name>
<keyword evidence="5" id="KW-0804">Transcription</keyword>
<dbReference type="InterPro" id="IPR013249">
    <property type="entry name" value="RNA_pol_sigma70_r4_t2"/>
</dbReference>
<comment type="caution">
    <text evidence="8">The sequence shown here is derived from an EMBL/GenBank/DDBJ whole genome shotgun (WGS) entry which is preliminary data.</text>
</comment>
<dbReference type="InterPro" id="IPR036388">
    <property type="entry name" value="WH-like_DNA-bd_sf"/>
</dbReference>
<dbReference type="Pfam" id="PF04542">
    <property type="entry name" value="Sigma70_r2"/>
    <property type="match status" value="1"/>
</dbReference>
<dbReference type="CDD" id="cd06171">
    <property type="entry name" value="Sigma70_r4"/>
    <property type="match status" value="1"/>
</dbReference>
<keyword evidence="4" id="KW-0238">DNA-binding</keyword>
<reference evidence="8" key="1">
    <citation type="submission" date="2021-05" db="EMBL/GenBank/DDBJ databases">
        <title>Energy efficiency and biological interactions define the core microbiome of deep oligotrophic groundwater.</title>
        <authorList>
            <person name="Mehrshad M."/>
            <person name="Lopez-Fernandez M."/>
            <person name="Bell E."/>
            <person name="Bernier-Latmani R."/>
            <person name="Bertilsson S."/>
            <person name="Dopson M."/>
        </authorList>
    </citation>
    <scope>NUCLEOTIDE SEQUENCE</scope>
    <source>
        <strain evidence="8">Modern_marine.mb.64</strain>
    </source>
</reference>
<dbReference type="SUPFAM" id="SSF88659">
    <property type="entry name" value="Sigma3 and sigma4 domains of RNA polymerase sigma factors"/>
    <property type="match status" value="1"/>
</dbReference>
<protein>
    <submittedName>
        <fullName evidence="8">Sigma-70 family RNA polymerase sigma factor</fullName>
    </submittedName>
</protein>
<evidence type="ECO:0000256" key="1">
    <source>
        <dbReference type="ARBA" id="ARBA00010641"/>
    </source>
</evidence>
<feature type="domain" description="RNA polymerase sigma factor 70 region 4 type 2" evidence="7">
    <location>
        <begin position="120"/>
        <end position="170"/>
    </location>
</feature>
<evidence type="ECO:0000259" key="7">
    <source>
        <dbReference type="Pfam" id="PF08281"/>
    </source>
</evidence>
<dbReference type="GO" id="GO:0003677">
    <property type="term" value="F:DNA binding"/>
    <property type="evidence" value="ECO:0007669"/>
    <property type="project" value="UniProtKB-KW"/>
</dbReference>
<evidence type="ECO:0000256" key="2">
    <source>
        <dbReference type="ARBA" id="ARBA00023015"/>
    </source>
</evidence>
<accession>A0A948S0Z1</accession>
<feature type="domain" description="RNA polymerase sigma-70 region 2" evidence="6">
    <location>
        <begin position="24"/>
        <end position="90"/>
    </location>
</feature>
<dbReference type="InterPro" id="IPR007627">
    <property type="entry name" value="RNA_pol_sigma70_r2"/>
</dbReference>
<comment type="similarity">
    <text evidence="1">Belongs to the sigma-70 factor family. ECF subfamily.</text>
</comment>
<dbReference type="InterPro" id="IPR014284">
    <property type="entry name" value="RNA_pol_sigma-70_dom"/>
</dbReference>
<evidence type="ECO:0000259" key="6">
    <source>
        <dbReference type="Pfam" id="PF04542"/>
    </source>
</evidence>
<dbReference type="InterPro" id="IPR039425">
    <property type="entry name" value="RNA_pol_sigma-70-like"/>
</dbReference>
<dbReference type="GO" id="GO:0006352">
    <property type="term" value="P:DNA-templated transcription initiation"/>
    <property type="evidence" value="ECO:0007669"/>
    <property type="project" value="InterPro"/>
</dbReference>
<dbReference type="Pfam" id="PF08281">
    <property type="entry name" value="Sigma70_r4_2"/>
    <property type="match status" value="1"/>
</dbReference>
<dbReference type="InterPro" id="IPR013325">
    <property type="entry name" value="RNA_pol_sigma_r2"/>
</dbReference>
<evidence type="ECO:0000256" key="4">
    <source>
        <dbReference type="ARBA" id="ARBA00023125"/>
    </source>
</evidence>
<dbReference type="AlphaFoldDB" id="A0A948S0Z1"/>
<dbReference type="PANTHER" id="PTHR43133:SF8">
    <property type="entry name" value="RNA POLYMERASE SIGMA FACTOR HI_1459-RELATED"/>
    <property type="match status" value="1"/>
</dbReference>
<dbReference type="PANTHER" id="PTHR43133">
    <property type="entry name" value="RNA POLYMERASE ECF-TYPE SIGMA FACTO"/>
    <property type="match status" value="1"/>
</dbReference>
<dbReference type="Gene3D" id="1.10.1740.10">
    <property type="match status" value="1"/>
</dbReference>
<dbReference type="InterPro" id="IPR013324">
    <property type="entry name" value="RNA_pol_sigma_r3/r4-like"/>
</dbReference>
<keyword evidence="3" id="KW-0731">Sigma factor</keyword>
<evidence type="ECO:0000256" key="3">
    <source>
        <dbReference type="ARBA" id="ARBA00023082"/>
    </source>
</evidence>
<proteinExistence type="inferred from homology"/>
<dbReference type="SUPFAM" id="SSF88946">
    <property type="entry name" value="Sigma2 domain of RNA polymerase sigma factors"/>
    <property type="match status" value="1"/>
</dbReference>
<dbReference type="NCBIfam" id="TIGR02937">
    <property type="entry name" value="sigma70-ECF"/>
    <property type="match status" value="1"/>
</dbReference>
<evidence type="ECO:0000313" key="9">
    <source>
        <dbReference type="Proteomes" id="UP000777784"/>
    </source>
</evidence>